<comment type="subcellular location">
    <subcellularLocation>
        <location evidence="2">Cytoplasm</location>
    </subcellularLocation>
    <subcellularLocation>
        <location evidence="1">Endomembrane system</location>
    </subcellularLocation>
</comment>
<reference evidence="9" key="1">
    <citation type="submission" date="2025-05" db="UniProtKB">
        <authorList>
            <consortium name="Ensembl"/>
        </authorList>
    </citation>
    <scope>IDENTIFICATION</scope>
</reference>
<evidence type="ECO:0000256" key="6">
    <source>
        <dbReference type="ARBA" id="ARBA00022837"/>
    </source>
</evidence>
<dbReference type="AlphaFoldDB" id="A0A8C4NFA4"/>
<dbReference type="GO" id="GO:0005737">
    <property type="term" value="C:cytoplasm"/>
    <property type="evidence" value="ECO:0007669"/>
    <property type="project" value="UniProtKB-SubCell"/>
</dbReference>
<proteinExistence type="predicted"/>
<accession>A0A8C4NFA4</accession>
<evidence type="ECO:0000256" key="4">
    <source>
        <dbReference type="ARBA" id="ARBA00022723"/>
    </source>
</evidence>
<dbReference type="InterPro" id="IPR002048">
    <property type="entry name" value="EF_hand_dom"/>
</dbReference>
<dbReference type="InterPro" id="IPR018247">
    <property type="entry name" value="EF_Hand_1_Ca_BS"/>
</dbReference>
<evidence type="ECO:0000313" key="9">
    <source>
        <dbReference type="Ensembl" id="ENSEBUP00000003427.1"/>
    </source>
</evidence>
<dbReference type="PANTHER" id="PTHR46735:SF3">
    <property type="entry name" value="CALPAIN SMALL SUBUNIT 1-RELATED"/>
    <property type="match status" value="1"/>
</dbReference>
<name>A0A8C4NFA4_EPTBU</name>
<evidence type="ECO:0000256" key="5">
    <source>
        <dbReference type="ARBA" id="ARBA00022737"/>
    </source>
</evidence>
<keyword evidence="5" id="KW-0677">Repeat</keyword>
<sequence>MMCSQSSVDEYGMFCRFLHFMLSQKDRSDQLNYEEFMKLLATIEMWKNEFMKYDADQSQSIDIYELDQVVKSIGYDLGGQFLSLLISRYYTPNHCMAFDDFVCCMTKLTVILRFFKSRDITNQGQIAVTLDELLTLHLCN</sequence>
<feature type="domain" description="EF-hand" evidence="8">
    <location>
        <begin position="41"/>
        <end position="76"/>
    </location>
</feature>
<evidence type="ECO:0000313" key="10">
    <source>
        <dbReference type="Proteomes" id="UP000694388"/>
    </source>
</evidence>
<evidence type="ECO:0000256" key="2">
    <source>
        <dbReference type="ARBA" id="ARBA00004496"/>
    </source>
</evidence>
<dbReference type="InterPro" id="IPR011992">
    <property type="entry name" value="EF-hand-dom_pair"/>
</dbReference>
<dbReference type="Proteomes" id="UP000694388">
    <property type="component" value="Unplaced"/>
</dbReference>
<organism evidence="9 10">
    <name type="scientific">Eptatretus burgeri</name>
    <name type="common">Inshore hagfish</name>
    <dbReference type="NCBI Taxonomy" id="7764"/>
    <lineage>
        <taxon>Eukaryota</taxon>
        <taxon>Metazoa</taxon>
        <taxon>Chordata</taxon>
        <taxon>Craniata</taxon>
        <taxon>Vertebrata</taxon>
        <taxon>Cyclostomata</taxon>
        <taxon>Myxini</taxon>
        <taxon>Myxiniformes</taxon>
        <taxon>Myxinidae</taxon>
        <taxon>Eptatretinae</taxon>
        <taxon>Eptatretus</taxon>
    </lineage>
</organism>
<keyword evidence="4" id="KW-0479">Metal-binding</keyword>
<dbReference type="Gene3D" id="1.10.238.10">
    <property type="entry name" value="EF-hand"/>
    <property type="match status" value="1"/>
</dbReference>
<dbReference type="SUPFAM" id="SSF47473">
    <property type="entry name" value="EF-hand"/>
    <property type="match status" value="1"/>
</dbReference>
<dbReference type="Ensembl" id="ENSEBUT00000003806.1">
    <property type="protein sequence ID" value="ENSEBUP00000003435.1"/>
    <property type="gene ID" value="ENSEBUG00000002496.1"/>
</dbReference>
<dbReference type="PROSITE" id="PS50222">
    <property type="entry name" value="EF_HAND_2"/>
    <property type="match status" value="1"/>
</dbReference>
<keyword evidence="3" id="KW-0963">Cytoplasm</keyword>
<dbReference type="PROSITE" id="PS00018">
    <property type="entry name" value="EF_HAND_1"/>
    <property type="match status" value="1"/>
</dbReference>
<dbReference type="Ensembl" id="ENSEBUT00000003798.1">
    <property type="protein sequence ID" value="ENSEBUP00000003427.1"/>
    <property type="gene ID" value="ENSEBUG00000002496.1"/>
</dbReference>
<dbReference type="PANTHER" id="PTHR46735">
    <property type="entry name" value="CALPAIN, SMALL SUBUNIT 1 A-RELATED"/>
    <property type="match status" value="1"/>
</dbReference>
<dbReference type="GO" id="GO:0005509">
    <property type="term" value="F:calcium ion binding"/>
    <property type="evidence" value="ECO:0007669"/>
    <property type="project" value="InterPro"/>
</dbReference>
<evidence type="ECO:0000259" key="8">
    <source>
        <dbReference type="PROSITE" id="PS50222"/>
    </source>
</evidence>
<keyword evidence="7" id="KW-0472">Membrane</keyword>
<evidence type="ECO:0000256" key="1">
    <source>
        <dbReference type="ARBA" id="ARBA00004308"/>
    </source>
</evidence>
<keyword evidence="10" id="KW-1185">Reference proteome</keyword>
<protein>
    <recommendedName>
        <fullName evidence="8">EF-hand domain-containing protein</fullName>
    </recommendedName>
</protein>
<keyword evidence="6" id="KW-0106">Calcium</keyword>
<dbReference type="GO" id="GO:0012505">
    <property type="term" value="C:endomembrane system"/>
    <property type="evidence" value="ECO:0007669"/>
    <property type="project" value="UniProtKB-SubCell"/>
</dbReference>
<evidence type="ECO:0000256" key="3">
    <source>
        <dbReference type="ARBA" id="ARBA00022490"/>
    </source>
</evidence>
<evidence type="ECO:0000256" key="7">
    <source>
        <dbReference type="ARBA" id="ARBA00023136"/>
    </source>
</evidence>